<proteinExistence type="predicted"/>
<protein>
    <submittedName>
        <fullName evidence="1">Uncharacterized protein</fullName>
    </submittedName>
</protein>
<organism evidence="1">
    <name type="scientific">Variovorax paradoxus</name>
    <dbReference type="NCBI Taxonomy" id="34073"/>
    <lineage>
        <taxon>Bacteria</taxon>
        <taxon>Pseudomonadati</taxon>
        <taxon>Pseudomonadota</taxon>
        <taxon>Betaproteobacteria</taxon>
        <taxon>Burkholderiales</taxon>
        <taxon>Comamonadaceae</taxon>
        <taxon>Variovorax</taxon>
    </lineage>
</organism>
<name>A0A679JWJ7_VARPD</name>
<dbReference type="AlphaFoldDB" id="A0A679JWJ7"/>
<sequence>MERLDVLQPCKGVAKFGAGLGEGARLLAHPLLCTRVRICRIAGRGTRRDDFGLRGGALGARGALLLGELVSYGSQMLGELRQRSLFPHRGLGSRMRGALGFLARAVDLREEAAFIRDVPFLGLMRQAVACSEDCDVFLLETIPLGAGVVELLAQPGRHLVGGRGALARRFQLLAQGGRRVPRTRERGFQLATVALEGVLPLAQCGGRFLQRSLRQFELAAVRFAFLAKGLVGFGAGRVPQLGGRAQDRERNLRRGRTGSL</sequence>
<gene>
    <name evidence="1" type="ORF">VVAX_06737</name>
</gene>
<dbReference type="EMBL" id="LR743508">
    <property type="protein sequence ID" value="CAA2110498.1"/>
    <property type="molecule type" value="Genomic_DNA"/>
</dbReference>
<reference evidence="1" key="1">
    <citation type="submission" date="2019-12" db="EMBL/GenBank/DDBJ databases">
        <authorList>
            <person name="Cremers G."/>
        </authorList>
    </citation>
    <scope>NUCLEOTIDE SEQUENCE</scope>
    <source>
        <strain evidence="1">Vvax</strain>
    </source>
</reference>
<accession>A0A679JWJ7</accession>
<evidence type="ECO:0000313" key="1">
    <source>
        <dbReference type="EMBL" id="CAA2110498.1"/>
    </source>
</evidence>